<dbReference type="InterPro" id="IPR022025">
    <property type="entry name" value="Amidoligase_2"/>
</dbReference>
<dbReference type="PANTHER" id="PTHR36847:SF1">
    <property type="entry name" value="AMIDOLIGASE ENZYME"/>
    <property type="match status" value="1"/>
</dbReference>
<dbReference type="PANTHER" id="PTHR36847">
    <property type="entry name" value="AMIDOLIGASE ENZYME"/>
    <property type="match status" value="1"/>
</dbReference>
<proteinExistence type="predicted"/>
<dbReference type="AlphaFoldDB" id="A0AA97P8I3"/>
<protein>
    <recommendedName>
        <fullName evidence="2">Amidoligase enzyme</fullName>
    </recommendedName>
</protein>
<reference evidence="1" key="1">
    <citation type="journal article" date="2012" name="PLoS Genet.">
        <title>Comparative analysis of the genomes of two field isolates of the rice blast fungus Magnaporthe oryzae.</title>
        <authorList>
            <person name="Xue M."/>
            <person name="Yang J."/>
            <person name="Li Z."/>
            <person name="Hu S."/>
            <person name="Yao N."/>
            <person name="Dean R.A."/>
            <person name="Zhao W."/>
            <person name="Shen M."/>
            <person name="Zhang H."/>
            <person name="Li C."/>
            <person name="Liu L."/>
            <person name="Cao L."/>
            <person name="Xu X."/>
            <person name="Xing Y."/>
            <person name="Hsiang T."/>
            <person name="Zhang Z."/>
            <person name="Xu J.R."/>
            <person name="Peng Y.L."/>
        </authorList>
    </citation>
    <scope>NUCLEOTIDE SEQUENCE</scope>
    <source>
        <strain evidence="1">Y34</strain>
    </source>
</reference>
<gene>
    <name evidence="1" type="ORF">OOU_Y34scaffold00109g8</name>
</gene>
<sequence length="356" mass="38997">MPSLSDTVPARRRCWLLPVKDDPGTSYCLGVTWTKRAMQTCREWAFGVEIELLLGSKKKHSSWKGLATQVSERLNRAGLDVFVNDQKDKSARVYQTWSISPEITIKEDAAKGHYGIELVSPKYNLYSKWIDDLDTIFAVLGSSFVVVASPSCGTHIHISTEPAMEAQEVCTLAKMILSTEPAFDALMPVARRASARHWCQSNRAGSAFLGSKLTLEQCFQVVDLAARDGGVAGVVAALNTHSPEAGSGFARATRGRLARLSGQRFKWNLAGLVNEGVGTRTMEFRQPPGSVTADGVRGWVELTLGFVEGGLRRSESGCQLEAWYTVDDLWDLVQDGVAALQLRDEWIGGIFSARQA</sequence>
<evidence type="ECO:0000313" key="1">
    <source>
        <dbReference type="EMBL" id="ELQ43995.1"/>
    </source>
</evidence>
<dbReference type="Proteomes" id="UP000011086">
    <property type="component" value="Unassembled WGS sequence"/>
</dbReference>
<dbReference type="Pfam" id="PF12224">
    <property type="entry name" value="Amidoligase_2"/>
    <property type="match status" value="1"/>
</dbReference>
<dbReference type="EMBL" id="JH792850">
    <property type="protein sequence ID" value="ELQ43995.1"/>
    <property type="molecule type" value="Genomic_DNA"/>
</dbReference>
<organism evidence="1">
    <name type="scientific">Pyricularia oryzae (strain Y34)</name>
    <name type="common">Rice blast fungus</name>
    <name type="synonym">Magnaporthe oryzae</name>
    <dbReference type="NCBI Taxonomy" id="1143189"/>
    <lineage>
        <taxon>Eukaryota</taxon>
        <taxon>Fungi</taxon>
        <taxon>Dikarya</taxon>
        <taxon>Ascomycota</taxon>
        <taxon>Pezizomycotina</taxon>
        <taxon>Sordariomycetes</taxon>
        <taxon>Sordariomycetidae</taxon>
        <taxon>Magnaporthales</taxon>
        <taxon>Pyriculariaceae</taxon>
        <taxon>Pyricularia</taxon>
    </lineage>
</organism>
<name>A0AA97P8I3_PYRO3</name>
<accession>A0AA97P8I3</accession>
<evidence type="ECO:0008006" key="2">
    <source>
        <dbReference type="Google" id="ProtNLM"/>
    </source>
</evidence>